<evidence type="ECO:0000313" key="2">
    <source>
        <dbReference type="Proteomes" id="UP000287247"/>
    </source>
</evidence>
<sequence>MQTMAYSSNSLRWQSLSSLPNPLGLAAPLAGVSNNALIVAGGTNFPDAPPWKGGKKVWYDQAFILENAQGSWKSGLKLPQPIAHAVSLSTEEGVLVMGGGNAEEHFKEVFLINWRDNALNLKNLPPLPQPCAFAAGARLGDMIYLAGGITRPGATEALQTFWALDLNHFNKGWQELPPWPGPGRILPVAGVQDGAFYLFSGARLYPGPDGKAKREYLRDAYRYRPGTGWQQLADLPRSAVAAPTPSLPLGRSHLLVLGGDDGSKVDFQPPDKHPGFSREILDYDTQTNTWKIYGTTPAPYVTTTIVPWLGGFVVPGGEVRPAYRTNDIQIVYPVVD</sequence>
<dbReference type="EMBL" id="BDQK01000001">
    <property type="protein sequence ID" value="GBF79302.1"/>
    <property type="molecule type" value="Genomic_DNA"/>
</dbReference>
<evidence type="ECO:0000313" key="1">
    <source>
        <dbReference type="EMBL" id="GBF79302.1"/>
    </source>
</evidence>
<dbReference type="Gene3D" id="2.120.10.80">
    <property type="entry name" value="Kelch-type beta propeller"/>
    <property type="match status" value="2"/>
</dbReference>
<keyword evidence="2" id="KW-1185">Reference proteome</keyword>
<name>A0A401IDH0_APHSA</name>
<dbReference type="Proteomes" id="UP000287247">
    <property type="component" value="Unassembled WGS sequence"/>
</dbReference>
<dbReference type="InterPro" id="IPR015915">
    <property type="entry name" value="Kelch-typ_b-propeller"/>
</dbReference>
<proteinExistence type="predicted"/>
<gene>
    <name evidence="1" type="ORF">AsFPU1_0695</name>
</gene>
<reference evidence="2" key="1">
    <citation type="submission" date="2017-05" db="EMBL/GenBank/DDBJ databases">
        <title>Physiological properties and genetic analysis related to exopolysaccharide production of fresh-water unicellular cyanobacterium Aphanothece sacrum, Suizenji Nori, that has been cultured as a food source in Japan.</title>
        <authorList>
            <person name="Kanesaki Y."/>
            <person name="Yoshikawa S."/>
            <person name="Ohki K."/>
        </authorList>
    </citation>
    <scope>NUCLEOTIDE SEQUENCE [LARGE SCALE GENOMIC DNA]</scope>
    <source>
        <strain evidence="2">FPU1</strain>
    </source>
</reference>
<comment type="caution">
    <text evidence="1">The sequence shown here is derived from an EMBL/GenBank/DDBJ whole genome shotgun (WGS) entry which is preliminary data.</text>
</comment>
<dbReference type="AlphaFoldDB" id="A0A401IDH0"/>
<protein>
    <recommendedName>
        <fullName evidence="3">Galactose oxidase</fullName>
    </recommendedName>
</protein>
<evidence type="ECO:0008006" key="3">
    <source>
        <dbReference type="Google" id="ProtNLM"/>
    </source>
</evidence>
<dbReference type="InterPro" id="IPR056734">
    <property type="entry name" value="NANM"/>
</dbReference>
<dbReference type="SUPFAM" id="SSF117281">
    <property type="entry name" value="Kelch motif"/>
    <property type="match status" value="1"/>
</dbReference>
<organism evidence="1 2">
    <name type="scientific">Aphanothece sacrum FPU1</name>
    <dbReference type="NCBI Taxonomy" id="1920663"/>
    <lineage>
        <taxon>Bacteria</taxon>
        <taxon>Bacillati</taxon>
        <taxon>Cyanobacteriota</taxon>
        <taxon>Cyanophyceae</taxon>
        <taxon>Oscillatoriophycideae</taxon>
        <taxon>Chroococcales</taxon>
        <taxon>Aphanothecaceae</taxon>
        <taxon>Aphanothece</taxon>
    </lineage>
</organism>
<dbReference type="Pfam" id="PF24996">
    <property type="entry name" value="NANM"/>
    <property type="match status" value="2"/>
</dbReference>
<dbReference type="PANTHER" id="PTHR45632">
    <property type="entry name" value="LD33804P"/>
    <property type="match status" value="1"/>
</dbReference>
<accession>A0A401IDH0</accession>